<name>A0A443RQM0_9ACAR</name>
<feature type="compositionally biased region" description="Basic and acidic residues" evidence="4">
    <location>
        <begin position="24"/>
        <end position="34"/>
    </location>
</feature>
<dbReference type="STRING" id="1965070.A0A443RQM0"/>
<accession>A0A443RQM0</accession>
<keyword evidence="2 3" id="KW-0539">Nucleus</keyword>
<keyword evidence="2 3" id="KW-0371">Homeobox</keyword>
<keyword evidence="7" id="KW-1185">Reference proteome</keyword>
<dbReference type="PANTHER" id="PTHR24340">
    <property type="entry name" value="HOMEOBOX PROTEIN NKX"/>
    <property type="match status" value="1"/>
</dbReference>
<organism evidence="6 7">
    <name type="scientific">Dinothrombium tinctorium</name>
    <dbReference type="NCBI Taxonomy" id="1965070"/>
    <lineage>
        <taxon>Eukaryota</taxon>
        <taxon>Metazoa</taxon>
        <taxon>Ecdysozoa</taxon>
        <taxon>Arthropoda</taxon>
        <taxon>Chelicerata</taxon>
        <taxon>Arachnida</taxon>
        <taxon>Acari</taxon>
        <taxon>Acariformes</taxon>
        <taxon>Trombidiformes</taxon>
        <taxon>Prostigmata</taxon>
        <taxon>Anystina</taxon>
        <taxon>Parasitengona</taxon>
        <taxon>Trombidioidea</taxon>
        <taxon>Trombidiidae</taxon>
        <taxon>Dinothrombium</taxon>
    </lineage>
</organism>
<dbReference type="InterPro" id="IPR009057">
    <property type="entry name" value="Homeodomain-like_sf"/>
</dbReference>
<dbReference type="GO" id="GO:0000978">
    <property type="term" value="F:RNA polymerase II cis-regulatory region sequence-specific DNA binding"/>
    <property type="evidence" value="ECO:0007669"/>
    <property type="project" value="TreeGrafter"/>
</dbReference>
<protein>
    <submittedName>
        <fullName evidence="6">Homeobox protein lin-39-like protein</fullName>
    </submittedName>
</protein>
<feature type="region of interest" description="Disordered" evidence="4">
    <location>
        <begin position="1"/>
        <end position="92"/>
    </location>
</feature>
<dbReference type="SMART" id="SM00389">
    <property type="entry name" value="HOX"/>
    <property type="match status" value="1"/>
</dbReference>
<comment type="caution">
    <text evidence="6">The sequence shown here is derived from an EMBL/GenBank/DDBJ whole genome shotgun (WGS) entry which is preliminary data.</text>
</comment>
<feature type="DNA-binding region" description="Homeobox" evidence="2">
    <location>
        <begin position="146"/>
        <end position="190"/>
    </location>
</feature>
<dbReference type="SUPFAM" id="SSF46689">
    <property type="entry name" value="Homeodomain-like"/>
    <property type="match status" value="1"/>
</dbReference>
<feature type="region of interest" description="Disordered" evidence="4">
    <location>
        <begin position="186"/>
        <end position="244"/>
    </location>
</feature>
<dbReference type="InterPro" id="IPR001356">
    <property type="entry name" value="HD"/>
</dbReference>
<dbReference type="Pfam" id="PF00046">
    <property type="entry name" value="Homeodomain"/>
    <property type="match status" value="1"/>
</dbReference>
<dbReference type="GO" id="GO:0005634">
    <property type="term" value="C:nucleus"/>
    <property type="evidence" value="ECO:0007669"/>
    <property type="project" value="UniProtKB-SubCell"/>
</dbReference>
<dbReference type="InterPro" id="IPR050394">
    <property type="entry name" value="Homeobox_NK-like"/>
</dbReference>
<evidence type="ECO:0000256" key="1">
    <source>
        <dbReference type="ARBA" id="ARBA00004123"/>
    </source>
</evidence>
<proteinExistence type="predicted"/>
<dbReference type="PROSITE" id="PS50071">
    <property type="entry name" value="HOMEOBOX_2"/>
    <property type="match status" value="1"/>
</dbReference>
<dbReference type="CDD" id="cd00086">
    <property type="entry name" value="homeodomain"/>
    <property type="match status" value="1"/>
</dbReference>
<feature type="region of interest" description="Disordered" evidence="4">
    <location>
        <begin position="117"/>
        <end position="150"/>
    </location>
</feature>
<sequence>MSRKKANERRKKDADERGEDEEKEEKSASKKGMEQCDEESVVKQCLETHSLSAKGTKRKKEAKNTNGECDSMSTSSSSTNTTIASKEKQHQQLLADVSVVSGDSSCSAMSVGLSTENNASVIDGGGTAAPHGANSASSSLSDKSKKKKARTTFTGRQIFELEKQFEVKKYLSSSERAEMAKLLNVTETQEDEEHKNGFAAERNANSSAAVASSSSSSSLAVNGNTQSMKGEPLLYDDEDNSPAPLKIAEQESDDVTDNFDTDIDLSSDCKAKASTAECESNDFNNSLPSIENRVFQVSKSSSIASHKS</sequence>
<feature type="compositionally biased region" description="Low complexity" evidence="4">
    <location>
        <begin position="71"/>
        <end position="84"/>
    </location>
</feature>
<dbReference type="GO" id="GO:0000981">
    <property type="term" value="F:DNA-binding transcription factor activity, RNA polymerase II-specific"/>
    <property type="evidence" value="ECO:0007669"/>
    <property type="project" value="TreeGrafter"/>
</dbReference>
<evidence type="ECO:0000313" key="6">
    <source>
        <dbReference type="EMBL" id="RWS17562.1"/>
    </source>
</evidence>
<evidence type="ECO:0000256" key="3">
    <source>
        <dbReference type="RuleBase" id="RU000682"/>
    </source>
</evidence>
<dbReference type="Proteomes" id="UP000285301">
    <property type="component" value="Unassembled WGS sequence"/>
</dbReference>
<dbReference type="OrthoDB" id="6159439at2759"/>
<evidence type="ECO:0000313" key="7">
    <source>
        <dbReference type="Proteomes" id="UP000285301"/>
    </source>
</evidence>
<dbReference type="Gene3D" id="1.10.10.60">
    <property type="entry name" value="Homeodomain-like"/>
    <property type="match status" value="1"/>
</dbReference>
<evidence type="ECO:0000256" key="4">
    <source>
        <dbReference type="SAM" id="MobiDB-lite"/>
    </source>
</evidence>
<keyword evidence="2 3" id="KW-0238">DNA-binding</keyword>
<dbReference type="GO" id="GO:0030154">
    <property type="term" value="P:cell differentiation"/>
    <property type="evidence" value="ECO:0007669"/>
    <property type="project" value="TreeGrafter"/>
</dbReference>
<dbReference type="AlphaFoldDB" id="A0A443RQM0"/>
<comment type="subcellular location">
    <subcellularLocation>
        <location evidence="1 2 3">Nucleus</location>
    </subcellularLocation>
</comment>
<feature type="domain" description="Homeobox" evidence="5">
    <location>
        <begin position="144"/>
        <end position="189"/>
    </location>
</feature>
<dbReference type="EMBL" id="NCKU01000059">
    <property type="protein sequence ID" value="RWS17562.1"/>
    <property type="molecule type" value="Genomic_DNA"/>
</dbReference>
<evidence type="ECO:0000259" key="5">
    <source>
        <dbReference type="PROSITE" id="PS50071"/>
    </source>
</evidence>
<gene>
    <name evidence="6" type="ORF">B4U79_04521</name>
</gene>
<feature type="compositionally biased region" description="Low complexity" evidence="4">
    <location>
        <begin position="203"/>
        <end position="222"/>
    </location>
</feature>
<dbReference type="PANTHER" id="PTHR24340:SF70">
    <property type="entry name" value="NK7.1, ISOFORM A"/>
    <property type="match status" value="1"/>
</dbReference>
<reference evidence="6 7" key="1">
    <citation type="journal article" date="2018" name="Gigascience">
        <title>Genomes of trombidid mites reveal novel predicted allergens and laterally-transferred genes associated with secondary metabolism.</title>
        <authorList>
            <person name="Dong X."/>
            <person name="Chaisiri K."/>
            <person name="Xia D."/>
            <person name="Armstrong S.D."/>
            <person name="Fang Y."/>
            <person name="Donnelly M.J."/>
            <person name="Kadowaki T."/>
            <person name="McGarry J.W."/>
            <person name="Darby A.C."/>
            <person name="Makepeace B.L."/>
        </authorList>
    </citation>
    <scope>NUCLEOTIDE SEQUENCE [LARGE SCALE GENOMIC DNA]</scope>
    <source>
        <strain evidence="6">UoL-WK</strain>
    </source>
</reference>
<evidence type="ECO:0000256" key="2">
    <source>
        <dbReference type="PROSITE-ProRule" id="PRU00108"/>
    </source>
</evidence>